<evidence type="ECO:0000313" key="3">
    <source>
        <dbReference type="Proteomes" id="UP000186922"/>
    </source>
</evidence>
<feature type="region of interest" description="Disordered" evidence="1">
    <location>
        <begin position="1"/>
        <end position="45"/>
    </location>
</feature>
<dbReference type="Proteomes" id="UP000186922">
    <property type="component" value="Unassembled WGS sequence"/>
</dbReference>
<evidence type="ECO:0000256" key="1">
    <source>
        <dbReference type="SAM" id="MobiDB-lite"/>
    </source>
</evidence>
<organism evidence="2 3">
    <name type="scientific">Ramazzottius varieornatus</name>
    <name type="common">Water bear</name>
    <name type="synonym">Tardigrade</name>
    <dbReference type="NCBI Taxonomy" id="947166"/>
    <lineage>
        <taxon>Eukaryota</taxon>
        <taxon>Metazoa</taxon>
        <taxon>Ecdysozoa</taxon>
        <taxon>Tardigrada</taxon>
        <taxon>Eutardigrada</taxon>
        <taxon>Parachela</taxon>
        <taxon>Hypsibioidea</taxon>
        <taxon>Ramazzottiidae</taxon>
        <taxon>Ramazzottius</taxon>
    </lineage>
</organism>
<gene>
    <name evidence="2" type="primary">RvY_00702-1</name>
    <name evidence="2" type="synonym">RvY_00702.1</name>
    <name evidence="2" type="ORF">RvY_00702</name>
</gene>
<reference evidence="2 3" key="1">
    <citation type="journal article" date="2016" name="Nat. Commun.">
        <title>Extremotolerant tardigrade genome and improved radiotolerance of human cultured cells by tardigrade-unique protein.</title>
        <authorList>
            <person name="Hashimoto T."/>
            <person name="Horikawa D.D."/>
            <person name="Saito Y."/>
            <person name="Kuwahara H."/>
            <person name="Kozuka-Hata H."/>
            <person name="Shin-I T."/>
            <person name="Minakuchi Y."/>
            <person name="Ohishi K."/>
            <person name="Motoyama A."/>
            <person name="Aizu T."/>
            <person name="Enomoto A."/>
            <person name="Kondo K."/>
            <person name="Tanaka S."/>
            <person name="Hara Y."/>
            <person name="Koshikawa S."/>
            <person name="Sagara H."/>
            <person name="Miura T."/>
            <person name="Yokobori S."/>
            <person name="Miyagawa K."/>
            <person name="Suzuki Y."/>
            <person name="Kubo T."/>
            <person name="Oyama M."/>
            <person name="Kohara Y."/>
            <person name="Fujiyama A."/>
            <person name="Arakawa K."/>
            <person name="Katayama T."/>
            <person name="Toyoda A."/>
            <person name="Kunieda T."/>
        </authorList>
    </citation>
    <scope>NUCLEOTIDE SEQUENCE [LARGE SCALE GENOMIC DNA]</scope>
    <source>
        <strain evidence="2 3">YOKOZUNA-1</strain>
    </source>
</reference>
<accession>A0A1D1UE50</accession>
<keyword evidence="3" id="KW-1185">Reference proteome</keyword>
<sequence>MKGPSADAKNKHDWSGPRATLTGLSRRPLQRSPPLSHPKVRERTTGIMKAEMDLTTNWTPLWRSLSSPASSERTRVKVKDPVQQTTHLQQAFDRDIVHVAKLDPVPVLFTTEHLAGESDNATSPSVNVDLELMSIRHKLRLAVLRASRQPIATFSRGSTPAPVFKILGNK</sequence>
<name>A0A1D1UE50_RAMVA</name>
<protein>
    <submittedName>
        <fullName evidence="2">Uncharacterized protein</fullName>
    </submittedName>
</protein>
<comment type="caution">
    <text evidence="2">The sequence shown here is derived from an EMBL/GenBank/DDBJ whole genome shotgun (WGS) entry which is preliminary data.</text>
</comment>
<proteinExistence type="predicted"/>
<evidence type="ECO:0000313" key="2">
    <source>
        <dbReference type="EMBL" id="GAU87916.1"/>
    </source>
</evidence>
<dbReference type="AlphaFoldDB" id="A0A1D1UE50"/>
<dbReference type="EMBL" id="BDGG01000001">
    <property type="protein sequence ID" value="GAU87916.1"/>
    <property type="molecule type" value="Genomic_DNA"/>
</dbReference>